<organism evidence="2 3">
    <name type="scientific">Listeria kieliensis</name>
    <dbReference type="NCBI Taxonomy" id="1621700"/>
    <lineage>
        <taxon>Bacteria</taxon>
        <taxon>Bacillati</taxon>
        <taxon>Bacillota</taxon>
        <taxon>Bacilli</taxon>
        <taxon>Bacillales</taxon>
        <taxon>Listeriaceae</taxon>
        <taxon>Listeria</taxon>
    </lineage>
</organism>
<protein>
    <recommendedName>
        <fullName evidence="1">Glyoxalase-like domain-containing protein</fullName>
    </recommendedName>
</protein>
<name>A0A3D8TQD6_9LIST</name>
<dbReference type="Gene3D" id="3.10.180.10">
    <property type="entry name" value="2,3-Dihydroxybiphenyl 1,2-Dioxygenase, domain 1"/>
    <property type="match status" value="1"/>
</dbReference>
<feature type="domain" description="Glyoxalase-like" evidence="1">
    <location>
        <begin position="6"/>
        <end position="123"/>
    </location>
</feature>
<reference evidence="3" key="1">
    <citation type="submission" date="2015-04" db="EMBL/GenBank/DDBJ databases">
        <authorList>
            <person name="Schardt J."/>
            <person name="Mueller-Herbst S."/>
            <person name="Scherer S."/>
            <person name="Huptas C."/>
        </authorList>
    </citation>
    <scope>NUCLEOTIDE SEQUENCE [LARGE SCALE GENOMIC DNA]</scope>
    <source>
        <strain evidence="3">Kiel-L1</strain>
    </source>
</reference>
<sequence length="136" mass="15849">MKLGAIVLDSDNIEELSDFYANMLGWTKSSQIHEGEKWITVIKDDYSETPLVFQENPDYRCPTWPSEKAEQQQMIHMDFYVRADEFEEKVEHAIKCGAKKAESQLSNDWKVLIDCSGHPFCIIPIPKEIYEQRYGL</sequence>
<dbReference type="SUPFAM" id="SSF54593">
    <property type="entry name" value="Glyoxalase/Bleomycin resistance protein/Dihydroxybiphenyl dioxygenase"/>
    <property type="match status" value="1"/>
</dbReference>
<dbReference type="AlphaFoldDB" id="A0A3D8TQD6"/>
<comment type="caution">
    <text evidence="2">The sequence shown here is derived from an EMBL/GenBank/DDBJ whole genome shotgun (WGS) entry which is preliminary data.</text>
</comment>
<dbReference type="RefSeq" id="WP_115753108.1">
    <property type="nucleotide sequence ID" value="NZ_LARY01000002.1"/>
</dbReference>
<accession>A0A3D8TQD6</accession>
<proteinExistence type="predicted"/>
<evidence type="ECO:0000313" key="3">
    <source>
        <dbReference type="Proteomes" id="UP000257055"/>
    </source>
</evidence>
<keyword evidence="3" id="KW-1185">Reference proteome</keyword>
<dbReference type="PANTHER" id="PTHR35908">
    <property type="entry name" value="HYPOTHETICAL FUSION PROTEIN"/>
    <property type="match status" value="1"/>
</dbReference>
<dbReference type="InterPro" id="IPR041581">
    <property type="entry name" value="Glyoxalase_6"/>
</dbReference>
<dbReference type="EMBL" id="LARY01000002">
    <property type="protein sequence ID" value="RDX00862.1"/>
    <property type="molecule type" value="Genomic_DNA"/>
</dbReference>
<dbReference type="PANTHER" id="PTHR35908:SF1">
    <property type="entry name" value="CONSERVED PROTEIN"/>
    <property type="match status" value="1"/>
</dbReference>
<dbReference type="Pfam" id="PF18029">
    <property type="entry name" value="Glyoxalase_6"/>
    <property type="match status" value="1"/>
</dbReference>
<dbReference type="CDD" id="cd06587">
    <property type="entry name" value="VOC"/>
    <property type="match status" value="1"/>
</dbReference>
<evidence type="ECO:0000259" key="1">
    <source>
        <dbReference type="Pfam" id="PF18029"/>
    </source>
</evidence>
<evidence type="ECO:0000313" key="2">
    <source>
        <dbReference type="EMBL" id="RDX00862.1"/>
    </source>
</evidence>
<dbReference type="Proteomes" id="UP000257055">
    <property type="component" value="Unassembled WGS sequence"/>
</dbReference>
<gene>
    <name evidence="2" type="ORF">UR08_07790</name>
</gene>
<dbReference type="InterPro" id="IPR029068">
    <property type="entry name" value="Glyas_Bleomycin-R_OHBP_Dase"/>
</dbReference>